<dbReference type="CDD" id="cd16935">
    <property type="entry name" value="HATPase_AgrC-ComD-like"/>
    <property type="match status" value="1"/>
</dbReference>
<dbReference type="Pfam" id="PF14501">
    <property type="entry name" value="HATPase_c_5"/>
    <property type="match status" value="1"/>
</dbReference>
<organism evidence="3 4">
    <name type="scientific">Dorea formicigenerans</name>
    <dbReference type="NCBI Taxonomy" id="39486"/>
    <lineage>
        <taxon>Bacteria</taxon>
        <taxon>Bacillati</taxon>
        <taxon>Bacillota</taxon>
        <taxon>Clostridia</taxon>
        <taxon>Lachnospirales</taxon>
        <taxon>Lachnospiraceae</taxon>
        <taxon>Dorea</taxon>
    </lineage>
</organism>
<evidence type="ECO:0000259" key="2">
    <source>
        <dbReference type="Pfam" id="PF14501"/>
    </source>
</evidence>
<comment type="caution">
    <text evidence="3">The sequence shown here is derived from an EMBL/GenBank/DDBJ whole genome shotgun (WGS) entry which is preliminary data.</text>
</comment>
<feature type="transmembrane region" description="Helical" evidence="1">
    <location>
        <begin position="59"/>
        <end position="80"/>
    </location>
</feature>
<name>A0A412MC29_9FIRM</name>
<feature type="transmembrane region" description="Helical" evidence="1">
    <location>
        <begin position="92"/>
        <end position="116"/>
    </location>
</feature>
<dbReference type="GO" id="GO:0042802">
    <property type="term" value="F:identical protein binding"/>
    <property type="evidence" value="ECO:0007669"/>
    <property type="project" value="TreeGrafter"/>
</dbReference>
<dbReference type="InterPro" id="IPR032834">
    <property type="entry name" value="NatK-like_C"/>
</dbReference>
<feature type="domain" description="Sensor histidine kinase NatK-like C-terminal" evidence="2">
    <location>
        <begin position="328"/>
        <end position="429"/>
    </location>
</feature>
<feature type="transmembrane region" description="Helical" evidence="1">
    <location>
        <begin position="12"/>
        <end position="30"/>
    </location>
</feature>
<reference evidence="3 4" key="1">
    <citation type="submission" date="2018-08" db="EMBL/GenBank/DDBJ databases">
        <title>A genome reference for cultivated species of the human gut microbiota.</title>
        <authorList>
            <person name="Zou Y."/>
            <person name="Xue W."/>
            <person name="Luo G."/>
        </authorList>
    </citation>
    <scope>NUCLEOTIDE SEQUENCE [LARGE SCALE GENOMIC DNA]</scope>
    <source>
        <strain evidence="3 4">AF19-4AC</strain>
    </source>
</reference>
<evidence type="ECO:0000256" key="1">
    <source>
        <dbReference type="SAM" id="Phobius"/>
    </source>
</evidence>
<dbReference type="GeneID" id="42788126"/>
<feature type="transmembrane region" description="Helical" evidence="1">
    <location>
        <begin position="37"/>
        <end position="53"/>
    </location>
</feature>
<feature type="transmembrane region" description="Helical" evidence="1">
    <location>
        <begin position="189"/>
        <end position="207"/>
    </location>
</feature>
<feature type="transmembrane region" description="Helical" evidence="1">
    <location>
        <begin position="154"/>
        <end position="177"/>
    </location>
</feature>
<accession>A0A412MC29</accession>
<feature type="transmembrane region" description="Helical" evidence="1">
    <location>
        <begin position="122"/>
        <end position="142"/>
    </location>
</feature>
<proteinExistence type="predicted"/>
<dbReference type="PANTHER" id="PTHR40448:SF1">
    <property type="entry name" value="TWO-COMPONENT SENSOR HISTIDINE KINASE"/>
    <property type="match status" value="1"/>
</dbReference>
<keyword evidence="3" id="KW-0067">ATP-binding</keyword>
<dbReference type="PANTHER" id="PTHR40448">
    <property type="entry name" value="TWO-COMPONENT SENSOR HISTIDINE KINASE"/>
    <property type="match status" value="1"/>
</dbReference>
<sequence length="433" mass="50144">MFRYFGGACADLLLTLISIVILKIYFETFFEQDKRGIIGEFFWIFYFMWQFILGRTNVLPAYINVMINVFLVSMLCINTYEGGILQKIVFSVLINTIWMLAEFLVGYMFVLCGIHYMVPQFWGSLFSKLFTLFMIICLKKFFQNENVKDLSNKYNITLLLIPIGSMFVVYNTFMLSVDINKKVHIKESLTSLIIILLINIVIFKLYLVMSKEKELEKYNAVYEQQLELCTQHMREKENIMMDFRNARHDIKQHVIVLIEMLDNNQNESAIDYLRKLINIVPLNNLGISRTDNIVVDSLINAKYAIALKEKIKFNVDIHIPMQLPFYSADLSILLGNILDNAIEASLQVTEDNRYIKLFMKFEMNVLIITVVNAYNGKLVKNRNGKIVTSKAETGYHGIGLESVQKVATKYHGSVVVETKQKVFTIKVILCDLS</sequence>
<keyword evidence="1" id="KW-1133">Transmembrane helix</keyword>
<dbReference type="GO" id="GO:0005524">
    <property type="term" value="F:ATP binding"/>
    <property type="evidence" value="ECO:0007669"/>
    <property type="project" value="UniProtKB-KW"/>
</dbReference>
<dbReference type="InterPro" id="IPR036890">
    <property type="entry name" value="HATPase_C_sf"/>
</dbReference>
<gene>
    <name evidence="3" type="ORF">DWX53_13090</name>
</gene>
<dbReference type="RefSeq" id="WP_021739017.1">
    <property type="nucleotide sequence ID" value="NZ_QRWH01000016.1"/>
</dbReference>
<dbReference type="Proteomes" id="UP000283630">
    <property type="component" value="Unassembled WGS sequence"/>
</dbReference>
<protein>
    <submittedName>
        <fullName evidence="3">ATP-binding protein</fullName>
    </submittedName>
</protein>
<dbReference type="AlphaFoldDB" id="A0A412MC29"/>
<evidence type="ECO:0000313" key="3">
    <source>
        <dbReference type="EMBL" id="RGT07152.1"/>
    </source>
</evidence>
<evidence type="ECO:0000313" key="4">
    <source>
        <dbReference type="Proteomes" id="UP000283630"/>
    </source>
</evidence>
<keyword evidence="1" id="KW-0472">Membrane</keyword>
<keyword evidence="3" id="KW-0547">Nucleotide-binding</keyword>
<dbReference type="SUPFAM" id="SSF55874">
    <property type="entry name" value="ATPase domain of HSP90 chaperone/DNA topoisomerase II/histidine kinase"/>
    <property type="match status" value="1"/>
</dbReference>
<dbReference type="Gene3D" id="3.30.565.10">
    <property type="entry name" value="Histidine kinase-like ATPase, C-terminal domain"/>
    <property type="match status" value="1"/>
</dbReference>
<dbReference type="EMBL" id="QRWH01000016">
    <property type="protein sequence ID" value="RGT07152.1"/>
    <property type="molecule type" value="Genomic_DNA"/>
</dbReference>
<keyword evidence="1" id="KW-0812">Transmembrane</keyword>